<sequence length="526" mass="58658">MKISSVLLTAVFAQETQESSGQQPEVVIESKSTNDGILLEGDSSAKLPSFLELVEPLYQECQAAIDCDNKVPARCRGLGESCAQSDPINNPCDYHCVTECPENQESVLVEGFNGKKFRKCVPLEQIQRMSSFRCSSGDGFVPQFEMQVPKIIKHKYIEDARVQTLIPFYEDGISFANSSCIHADETDNFLIFRGPLEGRDECQINHFVEFDDENLYDIYSGIIGYDDLVGTIGTREVVYRKGAHHEFECRVKRSGKVDSDLAADGDRLSTNLEDEAATEFEILRCTDDSCEETTRSSIINISPDSLDDPLLWFKVRAKTENRYAHLRSCSLTFGEGENIESTNVIENGCSVNEPFTILEDIRDTIAFDKIGQIAFMDLNNLSDLTMSIQCTVDACLPPAFGVYSCEVGSACQGRYNPIYSTYGIENEPFRRRRSADDTVSEGTITVTVEHPCKEIFEKKKELVCIEETHYTDPSEHHICWTIASCEAHMKTKKMENVESTDSAITGDAAVSLASATTLALSAYFML</sequence>
<name>E4WS99_OIKDI</name>
<evidence type="ECO:0000313" key="2">
    <source>
        <dbReference type="Proteomes" id="UP000001307"/>
    </source>
</evidence>
<organism evidence="1">
    <name type="scientific">Oikopleura dioica</name>
    <name type="common">Tunicate</name>
    <dbReference type="NCBI Taxonomy" id="34765"/>
    <lineage>
        <taxon>Eukaryota</taxon>
        <taxon>Metazoa</taxon>
        <taxon>Chordata</taxon>
        <taxon>Tunicata</taxon>
        <taxon>Appendicularia</taxon>
        <taxon>Copelata</taxon>
        <taxon>Oikopleuridae</taxon>
        <taxon>Oikopleura</taxon>
    </lineage>
</organism>
<reference evidence="1" key="1">
    <citation type="journal article" date="2010" name="Science">
        <title>Plasticity of animal genome architecture unmasked by rapid evolution of a pelagic tunicate.</title>
        <authorList>
            <person name="Denoeud F."/>
            <person name="Henriet S."/>
            <person name="Mungpakdee S."/>
            <person name="Aury J.M."/>
            <person name="Da Silva C."/>
            <person name="Brinkmann H."/>
            <person name="Mikhaleva J."/>
            <person name="Olsen L.C."/>
            <person name="Jubin C."/>
            <person name="Canestro C."/>
            <person name="Bouquet J.M."/>
            <person name="Danks G."/>
            <person name="Poulain J."/>
            <person name="Campsteijn C."/>
            <person name="Adamski M."/>
            <person name="Cross I."/>
            <person name="Yadetie F."/>
            <person name="Muffato M."/>
            <person name="Louis A."/>
            <person name="Butcher S."/>
            <person name="Tsagkogeorga G."/>
            <person name="Konrad A."/>
            <person name="Singh S."/>
            <person name="Jensen M.F."/>
            <person name="Cong E.H."/>
            <person name="Eikeseth-Otteraa H."/>
            <person name="Noel B."/>
            <person name="Anthouard V."/>
            <person name="Porcel B.M."/>
            <person name="Kachouri-Lafond R."/>
            <person name="Nishino A."/>
            <person name="Ugolini M."/>
            <person name="Chourrout P."/>
            <person name="Nishida H."/>
            <person name="Aasland R."/>
            <person name="Huzurbazar S."/>
            <person name="Westhof E."/>
            <person name="Delsuc F."/>
            <person name="Lehrach H."/>
            <person name="Reinhardt R."/>
            <person name="Weissenbach J."/>
            <person name="Roy S.W."/>
            <person name="Artiguenave F."/>
            <person name="Postlethwait J.H."/>
            <person name="Manak J.R."/>
            <person name="Thompson E.M."/>
            <person name="Jaillon O."/>
            <person name="Du Pasquier L."/>
            <person name="Boudinot P."/>
            <person name="Liberles D.A."/>
            <person name="Volff J.N."/>
            <person name="Philippe H."/>
            <person name="Lenhard B."/>
            <person name="Roest Crollius H."/>
            <person name="Wincker P."/>
            <person name="Chourrout D."/>
        </authorList>
    </citation>
    <scope>NUCLEOTIDE SEQUENCE [LARGE SCALE GENOMIC DNA]</scope>
</reference>
<dbReference type="AlphaFoldDB" id="E4WS99"/>
<keyword evidence="2" id="KW-1185">Reference proteome</keyword>
<protein>
    <recommendedName>
        <fullName evidence="3">ZP domain-containing protein</fullName>
    </recommendedName>
</protein>
<gene>
    <name evidence="1" type="ORF">GSOID_T00000634001</name>
</gene>
<dbReference type="OrthoDB" id="10309826at2759"/>
<dbReference type="EMBL" id="FN653015">
    <property type="protein sequence ID" value="CBY20632.1"/>
    <property type="molecule type" value="Genomic_DNA"/>
</dbReference>
<dbReference type="InParanoid" id="E4WS99"/>
<proteinExistence type="predicted"/>
<dbReference type="Proteomes" id="UP000001307">
    <property type="component" value="Unassembled WGS sequence"/>
</dbReference>
<accession>E4WS99</accession>
<evidence type="ECO:0000313" key="1">
    <source>
        <dbReference type="EMBL" id="CBY20632.1"/>
    </source>
</evidence>
<evidence type="ECO:0008006" key="3">
    <source>
        <dbReference type="Google" id="ProtNLM"/>
    </source>
</evidence>